<dbReference type="Proteomes" id="UP000749646">
    <property type="component" value="Unassembled WGS sequence"/>
</dbReference>
<dbReference type="PANTHER" id="PTHR10582">
    <property type="entry name" value="TRANSIENT RECEPTOR POTENTIAL ION CHANNEL PROTEIN"/>
    <property type="match status" value="1"/>
</dbReference>
<keyword evidence="5" id="KW-1185">Reference proteome</keyword>
<proteinExistence type="predicted"/>
<keyword evidence="3" id="KW-0472">Membrane</keyword>
<feature type="non-terminal residue" evidence="4">
    <location>
        <position position="1261"/>
    </location>
</feature>
<dbReference type="GO" id="GO:0005216">
    <property type="term" value="F:monoatomic ion channel activity"/>
    <property type="evidence" value="ECO:0007669"/>
    <property type="project" value="InterPro"/>
</dbReference>
<evidence type="ECO:0000313" key="4">
    <source>
        <dbReference type="EMBL" id="KAF9984497.1"/>
    </source>
</evidence>
<dbReference type="AlphaFoldDB" id="A0A9P6MAB4"/>
<feature type="region of interest" description="Disordered" evidence="2">
    <location>
        <begin position="228"/>
        <end position="255"/>
    </location>
</feature>
<feature type="compositionally biased region" description="Polar residues" evidence="2">
    <location>
        <begin position="242"/>
        <end position="255"/>
    </location>
</feature>
<accession>A0A9P6MAB4</accession>
<keyword evidence="1" id="KW-0677">Repeat</keyword>
<sequence>LATEATSEVGKHIVKRAVKSKFESEASEAPRFWIVKPREELSALPITRLAWSKDSSFLASLALGDRCAHITVWDMKSIEDQSIPGNMSVLQPTYAAIAVPYYGLEDLRNLSIGFAISPTGGQVAIYQEPEIGQWVDGTKLEKCSFRIRVFNNPLVRKADSVTLTVDGTVQNEIQLEQQDISPHQLFDSFIGYGAFLTETENNDRDMKVNENALPINMSTAEGCGAEGCGTEDCSTDDGEGGRSSNDGVSSDDNQNSSTTANTLFVACNGVHINVFRLAPGNEWTFIRAIRLTDLVTTFSRRIMCKTMMETISGNTFMWLEDNGLCCTLWDLQKGSNVSYIFSTDNARFSDSSFRGSSRMAISPDESIVALAREDILTTYYASSGIQINTRKYSSHTIEYIGFYGQTNQLFVIVRRPLSRELGSRILDPFQLKSQIKVNRAPIPAIGKTILAFLHDGGFKDKGLVCEADGNKLRCYVSYEPVEVVVTENENTLVKSSCFSHPLQKNDEKMESQEDWQEGCDDEVKHYELRTSGHKEPFPDGDGSKYWVLRVQVAEVIRKHLKVIFSFVPEPWMRVSTEDGKPKDLQSVYSLPGGTRFAVAGMQTLQIWSFPTDKTPHFSLDFIWSRPRKEKDLHSRPYGKTFKSDPVGEYYHNISRPNIYLDEITGGVTAYFKRKDNTKHHIGIPAASGSNTRSTFTYCARSIHLLASAYAYSEQGTKRTSGDSTHRPLNFGEHADAIARFTRGHINRVLSDMDFYRITEAGEATPTLNNDTPGNPRSNSAGRVLSIGNLAKRTRNLNQSKPVVTVLTLLLSWDDLKDANHTFVKGLLSSDSDRWVPHADKTLNPIECAIDIKDEQLLKMLIDYCINCAKKYHPAYMTPVEQCLAKLLVHYPDIAAYVFRSTSYIPAHNSEYVASHAIGTITRLRDWFRVVIKAALFSNKTTPKQFYIDDNMHAVFTLRSQLPTVNSPPPSFMNGDDMSQHWSETRSTQRRDVRPTLKSRSHKIYVSPFQFQSIKQPLVDSQSTSTQKHKKSVFDYITGRDFFDNPAIVAIVRFKWFKFGIKYWLARLLLALVYFILVVVITAKQISVSSLKEGEVPTSEEIEAQYLPEWRPIFVLAMAGRYDPVSSSFDKGPGIFKFTMAAFYFITAILLLNILIALMNDAFENSMKESEMAYWELLSEVVAEAETIMMRNMVRERGDYYPKHIYYCASAEEAEKFHSKSSLSDASNDSGSRGNDEVKQELAELKELVKNLASQLKTSVPS</sequence>
<evidence type="ECO:0000256" key="2">
    <source>
        <dbReference type="SAM" id="MobiDB-lite"/>
    </source>
</evidence>
<evidence type="ECO:0008006" key="6">
    <source>
        <dbReference type="Google" id="ProtNLM"/>
    </source>
</evidence>
<feature type="transmembrane region" description="Helical" evidence="3">
    <location>
        <begin position="1062"/>
        <end position="1082"/>
    </location>
</feature>
<feature type="region of interest" description="Disordered" evidence="2">
    <location>
        <begin position="1217"/>
        <end position="1237"/>
    </location>
</feature>
<protein>
    <recommendedName>
        <fullName evidence="6">Ion transport domain-containing protein</fullName>
    </recommendedName>
</protein>
<feature type="compositionally biased region" description="Low complexity" evidence="2">
    <location>
        <begin position="1219"/>
        <end position="1231"/>
    </location>
</feature>
<feature type="transmembrane region" description="Helical" evidence="3">
    <location>
        <begin position="1140"/>
        <end position="1158"/>
    </location>
</feature>
<dbReference type="PANTHER" id="PTHR10582:SF2">
    <property type="entry name" value="INACTIVE"/>
    <property type="match status" value="1"/>
</dbReference>
<keyword evidence="3" id="KW-0812">Transmembrane</keyword>
<dbReference type="GO" id="GO:0098703">
    <property type="term" value="P:calcium ion import across plasma membrane"/>
    <property type="evidence" value="ECO:0007669"/>
    <property type="project" value="TreeGrafter"/>
</dbReference>
<dbReference type="EMBL" id="JAAAHW010003380">
    <property type="protein sequence ID" value="KAF9984497.1"/>
    <property type="molecule type" value="Genomic_DNA"/>
</dbReference>
<comment type="caution">
    <text evidence="4">The sequence shown here is derived from an EMBL/GenBank/DDBJ whole genome shotgun (WGS) entry which is preliminary data.</text>
</comment>
<gene>
    <name evidence="4" type="ORF">BGZ65_000251</name>
</gene>
<dbReference type="OrthoDB" id="2330027at2759"/>
<evidence type="ECO:0000256" key="1">
    <source>
        <dbReference type="ARBA" id="ARBA00022737"/>
    </source>
</evidence>
<evidence type="ECO:0000256" key="3">
    <source>
        <dbReference type="SAM" id="Phobius"/>
    </source>
</evidence>
<dbReference type="GO" id="GO:0005886">
    <property type="term" value="C:plasma membrane"/>
    <property type="evidence" value="ECO:0007669"/>
    <property type="project" value="TreeGrafter"/>
</dbReference>
<dbReference type="InterPro" id="IPR024862">
    <property type="entry name" value="TRPV"/>
</dbReference>
<organism evidence="4 5">
    <name type="scientific">Modicella reniformis</name>
    <dbReference type="NCBI Taxonomy" id="1440133"/>
    <lineage>
        <taxon>Eukaryota</taxon>
        <taxon>Fungi</taxon>
        <taxon>Fungi incertae sedis</taxon>
        <taxon>Mucoromycota</taxon>
        <taxon>Mortierellomycotina</taxon>
        <taxon>Mortierellomycetes</taxon>
        <taxon>Mortierellales</taxon>
        <taxon>Mortierellaceae</taxon>
        <taxon>Modicella</taxon>
    </lineage>
</organism>
<reference evidence="4" key="1">
    <citation type="journal article" date="2020" name="Fungal Divers.">
        <title>Resolving the Mortierellaceae phylogeny through synthesis of multi-gene phylogenetics and phylogenomics.</title>
        <authorList>
            <person name="Vandepol N."/>
            <person name="Liber J."/>
            <person name="Desiro A."/>
            <person name="Na H."/>
            <person name="Kennedy M."/>
            <person name="Barry K."/>
            <person name="Grigoriev I.V."/>
            <person name="Miller A.N."/>
            <person name="O'Donnell K."/>
            <person name="Stajich J.E."/>
            <person name="Bonito G."/>
        </authorList>
    </citation>
    <scope>NUCLEOTIDE SEQUENCE</scope>
    <source>
        <strain evidence="4">MES-2147</strain>
    </source>
</reference>
<evidence type="ECO:0000313" key="5">
    <source>
        <dbReference type="Proteomes" id="UP000749646"/>
    </source>
</evidence>
<keyword evidence="3" id="KW-1133">Transmembrane helix</keyword>
<name>A0A9P6MAB4_9FUNG</name>